<dbReference type="CDD" id="cd02440">
    <property type="entry name" value="AdoMet_MTases"/>
    <property type="match status" value="1"/>
</dbReference>
<dbReference type="Gene3D" id="3.40.50.150">
    <property type="entry name" value="Vaccinia Virus protein VP39"/>
    <property type="match status" value="1"/>
</dbReference>
<sequence>MSVCTARLVSSCYYHIWYEGGREVFLRCFSCFPRRRRFALRCGGRTWLGRREYWDAAYASGRYGTTYEWNQTCEAVWPFVTRLLEDSQSSKVLHVGCGNSRLGRKLVDAGFKNVVNVDYSSMVIDMMRQQEPELTWLCLDCAEPGALGENEFDACIDKGALDSLFEAGSEAMRQRGCAMATEIHRALKHGGKYLVISNDGTGSGISDVLGSTFRTVESEHIEGYTCDLYYKLITVLLCTK</sequence>
<dbReference type="PANTHER" id="PTHR12176">
    <property type="entry name" value="SAM-DEPENDENT METHYLTRANSFERASE SUPERFAMILY PROTEIN"/>
    <property type="match status" value="1"/>
</dbReference>
<dbReference type="EMBL" id="CAJNDS010000347">
    <property type="protein sequence ID" value="CAE7195729.1"/>
    <property type="molecule type" value="Genomic_DNA"/>
</dbReference>
<evidence type="ECO:0000256" key="3">
    <source>
        <dbReference type="ARBA" id="ARBA00022679"/>
    </source>
</evidence>
<name>A0A812J2Q6_9DINO</name>
<accession>A0A812J2Q6</accession>
<dbReference type="GO" id="GO:0008757">
    <property type="term" value="F:S-adenosylmethionine-dependent methyltransferase activity"/>
    <property type="evidence" value="ECO:0007669"/>
    <property type="project" value="InterPro"/>
</dbReference>
<comment type="similarity">
    <text evidence="1">Belongs to the methyltransferase superfamily.</text>
</comment>
<keyword evidence="2" id="KW-0489">Methyltransferase</keyword>
<keyword evidence="7" id="KW-1185">Reference proteome</keyword>
<dbReference type="SUPFAM" id="SSF53335">
    <property type="entry name" value="S-adenosyl-L-methionine-dependent methyltransferases"/>
    <property type="match status" value="1"/>
</dbReference>
<comment type="caution">
    <text evidence="6">The sequence shown here is derived from an EMBL/GenBank/DDBJ whole genome shotgun (WGS) entry which is preliminary data.</text>
</comment>
<dbReference type="Pfam" id="PF08241">
    <property type="entry name" value="Methyltransf_11"/>
    <property type="match status" value="1"/>
</dbReference>
<feature type="domain" description="Methyltransferase type 11" evidence="5">
    <location>
        <begin position="93"/>
        <end position="194"/>
    </location>
</feature>
<evidence type="ECO:0000259" key="5">
    <source>
        <dbReference type="Pfam" id="PF08241"/>
    </source>
</evidence>
<dbReference type="GO" id="GO:0032259">
    <property type="term" value="P:methylation"/>
    <property type="evidence" value="ECO:0007669"/>
    <property type="project" value="UniProtKB-KW"/>
</dbReference>
<evidence type="ECO:0000256" key="4">
    <source>
        <dbReference type="ARBA" id="ARBA00023268"/>
    </source>
</evidence>
<organism evidence="6 7">
    <name type="scientific">Symbiodinium natans</name>
    <dbReference type="NCBI Taxonomy" id="878477"/>
    <lineage>
        <taxon>Eukaryota</taxon>
        <taxon>Sar</taxon>
        <taxon>Alveolata</taxon>
        <taxon>Dinophyceae</taxon>
        <taxon>Suessiales</taxon>
        <taxon>Symbiodiniaceae</taxon>
        <taxon>Symbiodinium</taxon>
    </lineage>
</organism>
<dbReference type="AlphaFoldDB" id="A0A812J2Q6"/>
<dbReference type="Proteomes" id="UP000604046">
    <property type="component" value="Unassembled WGS sequence"/>
</dbReference>
<gene>
    <name evidence="6" type="primary">EEF1AKNMT</name>
    <name evidence="6" type="ORF">SNAT2548_LOCUS5438</name>
</gene>
<evidence type="ECO:0000313" key="6">
    <source>
        <dbReference type="EMBL" id="CAE7195729.1"/>
    </source>
</evidence>
<proteinExistence type="inferred from homology"/>
<keyword evidence="3" id="KW-0808">Transferase</keyword>
<reference evidence="6" key="1">
    <citation type="submission" date="2021-02" db="EMBL/GenBank/DDBJ databases">
        <authorList>
            <person name="Dougan E. K."/>
            <person name="Rhodes N."/>
            <person name="Thang M."/>
            <person name="Chan C."/>
        </authorList>
    </citation>
    <scope>NUCLEOTIDE SEQUENCE</scope>
</reference>
<evidence type="ECO:0000256" key="1">
    <source>
        <dbReference type="ARBA" id="ARBA00008361"/>
    </source>
</evidence>
<protein>
    <submittedName>
        <fullName evidence="6">EEF1AKNMT protein</fullName>
    </submittedName>
</protein>
<evidence type="ECO:0000313" key="7">
    <source>
        <dbReference type="Proteomes" id="UP000604046"/>
    </source>
</evidence>
<dbReference type="OrthoDB" id="411785at2759"/>
<dbReference type="InterPro" id="IPR051419">
    <property type="entry name" value="Lys/N-term_MeTrsfase_sf"/>
</dbReference>
<dbReference type="PANTHER" id="PTHR12176:SF78">
    <property type="entry name" value="EEF1A LYSINE AND N-TERMINAL METHYLTRANSFERASE"/>
    <property type="match status" value="1"/>
</dbReference>
<evidence type="ECO:0000256" key="2">
    <source>
        <dbReference type="ARBA" id="ARBA00022603"/>
    </source>
</evidence>
<dbReference type="InterPro" id="IPR013216">
    <property type="entry name" value="Methyltransf_11"/>
</dbReference>
<keyword evidence="4" id="KW-0511">Multifunctional enzyme</keyword>
<dbReference type="InterPro" id="IPR029063">
    <property type="entry name" value="SAM-dependent_MTases_sf"/>
</dbReference>